<dbReference type="InterPro" id="IPR002636">
    <property type="entry name" value="DUF29"/>
</dbReference>
<dbReference type="Gene3D" id="1.20.1220.20">
    <property type="entry name" value="Uncharcterised protein PF01724"/>
    <property type="match status" value="1"/>
</dbReference>
<comment type="caution">
    <text evidence="1">The sequence shown here is derived from an EMBL/GenBank/DDBJ whole genome shotgun (WGS) entry which is preliminary data.</text>
</comment>
<dbReference type="Pfam" id="PF01724">
    <property type="entry name" value="DUF29"/>
    <property type="match status" value="1"/>
</dbReference>
<name>A0A519BLM7_9DELT</name>
<dbReference type="EMBL" id="SGBB01000013">
    <property type="protein sequence ID" value="RZD18181.1"/>
    <property type="molecule type" value="Genomic_DNA"/>
</dbReference>
<gene>
    <name evidence="1" type="ORF">EVG15_07575</name>
</gene>
<accession>A0A519BLM7</accession>
<dbReference type="PANTHER" id="PTHR34235">
    <property type="entry name" value="SLR1203 PROTEIN-RELATED"/>
    <property type="match status" value="1"/>
</dbReference>
<reference evidence="1 2" key="1">
    <citation type="journal article" date="2019" name="ISME J.">
        <title>Insights into ecological role of a new deltaproteobacterial order Candidatus Acidulodesulfobacterales by metagenomics and metatranscriptomics.</title>
        <authorList>
            <person name="Tan S."/>
            <person name="Liu J."/>
            <person name="Fang Y."/>
            <person name="Hedlund B.P."/>
            <person name="Lian Z.H."/>
            <person name="Huang L.Y."/>
            <person name="Li J.T."/>
            <person name="Huang L.N."/>
            <person name="Li W.J."/>
            <person name="Jiang H.C."/>
            <person name="Dong H.L."/>
            <person name="Shu W.S."/>
        </authorList>
    </citation>
    <scope>NUCLEOTIDE SEQUENCE [LARGE SCALE GENOMIC DNA]</scope>
    <source>
        <strain evidence="1">AP1</strain>
    </source>
</reference>
<organism evidence="1 2">
    <name type="scientific">Candidatus Acididesulfobacter diazotrophicus</name>
    <dbReference type="NCBI Taxonomy" id="2597226"/>
    <lineage>
        <taxon>Bacteria</taxon>
        <taxon>Deltaproteobacteria</taxon>
        <taxon>Candidatus Acidulodesulfobacterales</taxon>
        <taxon>Candidatus Acididesulfobacter</taxon>
    </lineage>
</organism>
<proteinExistence type="predicted"/>
<evidence type="ECO:0000313" key="1">
    <source>
        <dbReference type="EMBL" id="RZD18181.1"/>
    </source>
</evidence>
<dbReference type="Proteomes" id="UP000319296">
    <property type="component" value="Unassembled WGS sequence"/>
</dbReference>
<sequence length="173" mass="20074">MLNVKEKSSTGTLSELYHTDYYTWAMTNAELLKKGKFNEVDYINLAEEVKDLGLSEYKELRSYLANLLSRLYKWDNQPELRTNSWKNTIANSINEISLNLKDNPGLKYEPVFNEAFSDGWNKARYIISNDMDINIKLISSEYPYSFNEIIKKASGIAPDRIDESDISFLNNIF</sequence>
<evidence type="ECO:0000313" key="2">
    <source>
        <dbReference type="Proteomes" id="UP000319296"/>
    </source>
</evidence>
<protein>
    <submittedName>
        <fullName evidence="1">DUF29 domain-containing protein</fullName>
    </submittedName>
</protein>
<dbReference type="PANTHER" id="PTHR34235:SF4">
    <property type="entry name" value="SLR0291 PROTEIN"/>
    <property type="match status" value="1"/>
</dbReference>
<dbReference type="AlphaFoldDB" id="A0A519BLM7"/>